<gene>
    <name evidence="1" type="ORF">BOW52_10185</name>
</gene>
<dbReference type="EMBL" id="MPRK01000278">
    <property type="protein sequence ID" value="OOZ37505.1"/>
    <property type="molecule type" value="Genomic_DNA"/>
</dbReference>
<protein>
    <submittedName>
        <fullName evidence="1">Uncharacterized protein</fullName>
    </submittedName>
</protein>
<evidence type="ECO:0000313" key="1">
    <source>
        <dbReference type="EMBL" id="OOZ37505.1"/>
    </source>
</evidence>
<reference evidence="1 2" key="1">
    <citation type="submission" date="2016-11" db="EMBL/GenBank/DDBJ databases">
        <title>Mixed transmission modes and dynamic genome evolution in an obligate animal-bacterial symbiosis.</title>
        <authorList>
            <person name="Russell S.L."/>
            <person name="Corbett-Detig R.B."/>
            <person name="Cavanaugh C.M."/>
        </authorList>
    </citation>
    <scope>NUCLEOTIDE SEQUENCE [LARGE SCALE GENOMIC DNA]</scope>
    <source>
        <strain evidence="1">Sp-SM6</strain>
    </source>
</reference>
<keyword evidence="2" id="KW-1185">Reference proteome</keyword>
<name>A0A1T2KXC9_9GAMM</name>
<proteinExistence type="predicted"/>
<dbReference type="AlphaFoldDB" id="A0A1T2KXC9"/>
<dbReference type="Proteomes" id="UP000190198">
    <property type="component" value="Unassembled WGS sequence"/>
</dbReference>
<comment type="caution">
    <text evidence="1">The sequence shown here is derived from an EMBL/GenBank/DDBJ whole genome shotgun (WGS) entry which is preliminary data.</text>
</comment>
<evidence type="ECO:0000313" key="2">
    <source>
        <dbReference type="Proteomes" id="UP000190198"/>
    </source>
</evidence>
<organism evidence="1 2">
    <name type="scientific">Solemya elarraichensis gill symbiont</name>
    <dbReference type="NCBI Taxonomy" id="1918949"/>
    <lineage>
        <taxon>Bacteria</taxon>
        <taxon>Pseudomonadati</taxon>
        <taxon>Pseudomonadota</taxon>
        <taxon>Gammaproteobacteria</taxon>
        <taxon>sulfur-oxidizing symbionts</taxon>
    </lineage>
</organism>
<accession>A0A1T2KXC9</accession>
<sequence>MHHEIKDTLVAEEYCAVIKTVDSPNVDMKDSDFYVDEFEEMFIEEYGSTMNPDLLIDESMRTRQENLSKQARKWKYEYGYVVEDAFTPEEIEDKYGQHEEDFH</sequence>